<evidence type="ECO:0000256" key="1">
    <source>
        <dbReference type="ARBA" id="ARBA00008791"/>
    </source>
</evidence>
<feature type="domain" description="UspA" evidence="4">
    <location>
        <begin position="166"/>
        <end position="303"/>
    </location>
</feature>
<comment type="similarity">
    <text evidence="1">Belongs to the universal stress protein A family.</text>
</comment>
<sequence>MLTRTTTKEDIMPTPAAAHPLARILLATDLSARSDRALDRAVALARETGAALTVLHVSEADAAEEIGTEDRLRQAEARLLADLPAAVLAEIGAPSGPVTIRTRVADGDPAAVIRRIAEDDGFDLIVTGLARSEPLGRLLLGDTVDRLLRRSAVPVLVVRRRATGPYRRMLIATDLSAPARRAAEAALTLLPEVPATVIHAFETPFQKISTDPAVQIRAHGDTAARRLTDEIDALAVPTARLDGLTRIVLPGPADDAVATELARDHADLVVLGTRGQGVVAEAVLGSMAKRILARVEPDVLIVPRGH</sequence>
<proteinExistence type="inferred from homology"/>
<dbReference type="PANTHER" id="PTHR46268:SF27">
    <property type="entry name" value="UNIVERSAL STRESS PROTEIN RV2623"/>
    <property type="match status" value="1"/>
</dbReference>
<evidence type="ECO:0000256" key="2">
    <source>
        <dbReference type="ARBA" id="ARBA00022741"/>
    </source>
</evidence>
<feature type="domain" description="UspA" evidence="4">
    <location>
        <begin position="23"/>
        <end position="159"/>
    </location>
</feature>
<organism evidence="5 6">
    <name type="scientific">Tistrella mobilis</name>
    <dbReference type="NCBI Taxonomy" id="171437"/>
    <lineage>
        <taxon>Bacteria</taxon>
        <taxon>Pseudomonadati</taxon>
        <taxon>Pseudomonadota</taxon>
        <taxon>Alphaproteobacteria</taxon>
        <taxon>Geminicoccales</taxon>
        <taxon>Geminicoccaceae</taxon>
        <taxon>Tistrella</taxon>
    </lineage>
</organism>
<accession>A0A162KYY6</accession>
<dbReference type="GO" id="GO:0005524">
    <property type="term" value="F:ATP binding"/>
    <property type="evidence" value="ECO:0007669"/>
    <property type="project" value="UniProtKB-KW"/>
</dbReference>
<keyword evidence="3" id="KW-0067">ATP-binding</keyword>
<protein>
    <recommendedName>
        <fullName evidence="4">UspA domain-containing protein</fullName>
    </recommendedName>
</protein>
<dbReference type="PRINTS" id="PR01438">
    <property type="entry name" value="UNVRSLSTRESS"/>
</dbReference>
<keyword evidence="2" id="KW-0547">Nucleotide-binding</keyword>
<dbReference type="InterPro" id="IPR014729">
    <property type="entry name" value="Rossmann-like_a/b/a_fold"/>
</dbReference>
<dbReference type="CDD" id="cd00293">
    <property type="entry name" value="USP-like"/>
    <property type="match status" value="2"/>
</dbReference>
<evidence type="ECO:0000313" key="5">
    <source>
        <dbReference type="EMBL" id="KYO52482.1"/>
    </source>
</evidence>
<evidence type="ECO:0000313" key="6">
    <source>
        <dbReference type="Proteomes" id="UP000075787"/>
    </source>
</evidence>
<dbReference type="AlphaFoldDB" id="A0A162KYY6"/>
<dbReference type="EMBL" id="LPZR01000156">
    <property type="protein sequence ID" value="KYO52482.1"/>
    <property type="molecule type" value="Genomic_DNA"/>
</dbReference>
<reference evidence="5 6" key="1">
    <citation type="submission" date="2015-12" db="EMBL/GenBank/DDBJ databases">
        <title>Genome sequence of Tistrella mobilis MCCC 1A02139.</title>
        <authorList>
            <person name="Lu L."/>
            <person name="Lai Q."/>
            <person name="Shao Z."/>
            <person name="Qian P."/>
        </authorList>
    </citation>
    <scope>NUCLEOTIDE SEQUENCE [LARGE SCALE GENOMIC DNA]</scope>
    <source>
        <strain evidence="5 6">MCCC 1A02139</strain>
    </source>
</reference>
<dbReference type="Gene3D" id="3.40.50.620">
    <property type="entry name" value="HUPs"/>
    <property type="match status" value="2"/>
</dbReference>
<comment type="caution">
    <text evidence="5">The sequence shown here is derived from an EMBL/GenBank/DDBJ whole genome shotgun (WGS) entry which is preliminary data.</text>
</comment>
<name>A0A162KYY6_9PROT</name>
<dbReference type="Proteomes" id="UP000075787">
    <property type="component" value="Unassembled WGS sequence"/>
</dbReference>
<dbReference type="InterPro" id="IPR006016">
    <property type="entry name" value="UspA"/>
</dbReference>
<dbReference type="InterPro" id="IPR006015">
    <property type="entry name" value="Universal_stress_UspA"/>
</dbReference>
<dbReference type="Pfam" id="PF00582">
    <property type="entry name" value="Usp"/>
    <property type="match status" value="2"/>
</dbReference>
<dbReference type="SUPFAM" id="SSF52402">
    <property type="entry name" value="Adenine nucleotide alpha hydrolases-like"/>
    <property type="match status" value="2"/>
</dbReference>
<evidence type="ECO:0000256" key="3">
    <source>
        <dbReference type="ARBA" id="ARBA00022840"/>
    </source>
</evidence>
<dbReference type="PANTHER" id="PTHR46268">
    <property type="entry name" value="STRESS RESPONSE PROTEIN NHAX"/>
    <property type="match status" value="1"/>
</dbReference>
<gene>
    <name evidence="5" type="ORF">AUP44_05760</name>
</gene>
<evidence type="ECO:0000259" key="4">
    <source>
        <dbReference type="Pfam" id="PF00582"/>
    </source>
</evidence>